<dbReference type="InterPro" id="IPR050706">
    <property type="entry name" value="Cyclic-di-GMP_PDE-like"/>
</dbReference>
<feature type="transmembrane region" description="Helical" evidence="1">
    <location>
        <begin position="251"/>
        <end position="276"/>
    </location>
</feature>
<feature type="domain" description="EAL" evidence="2">
    <location>
        <begin position="279"/>
        <end position="528"/>
    </location>
</feature>
<keyword evidence="1" id="KW-1133">Transmembrane helix</keyword>
<proteinExistence type="predicted"/>
<reference evidence="4" key="1">
    <citation type="journal article" date="2019" name="Int. J. Syst. Evol. Microbiol.">
        <title>The Global Catalogue of Microorganisms (GCM) 10K type strain sequencing project: providing services to taxonomists for standard genome sequencing and annotation.</title>
        <authorList>
            <consortium name="The Broad Institute Genomics Platform"/>
            <consortium name="The Broad Institute Genome Sequencing Center for Infectious Disease"/>
            <person name="Wu L."/>
            <person name="Ma J."/>
        </authorList>
    </citation>
    <scope>NUCLEOTIDE SEQUENCE [LARGE SCALE GENOMIC DNA]</scope>
    <source>
        <strain evidence="4">CCUG 54939</strain>
    </source>
</reference>
<sequence length="538" mass="60514">MQRWSNLPHWRALICGALVATLVTVLMIPLLHHFFDRQADRHLQLQIEQAGRLFDLELARIDGALQRLSSWSDCGADQFRERRRELTLTPNVVDFFFLDAEHHRLCASPHEPEEFLQRELPAHGGLGHIAATASLLTGESVFHLYRHLPTGEYVVARLPGQWLTMRASELALPLNGGYYGIIDNQTGEPLTLFNWHPRLGLPHLAQTLTLDRDYQAGLIEQQWVQVQPLLAAPGLSLIQVIDAAQLHAFDWAITAGLCGGFVVVWALVALGLFLWWRPESDPYRLLACALAQDEFFNVYQPIRDGRSGRLCGFEVLLRWRSASGIIGPQHFIPMADKTGLLVEMTRRQIEEAIDALQPLLALAPDLKVSFNITTAHLDDEAFIAQSLLWHAKIPHLVYEITEDNMVATHNAAQLSVLQRLQQSGIRLAVDDFGTGYSSLAYLQSLPLDILKADRCFVAALGSDSVNATILEAIIRLAHRLQLDVIAEGVTEERQIAWLNQHGVVLQQGWRHGYPLPIYEGRMLWQHELAARRQNLAVA</sequence>
<dbReference type="RefSeq" id="WP_377154516.1">
    <property type="nucleotide sequence ID" value="NZ_JBHSAF010000015.1"/>
</dbReference>
<dbReference type="InterPro" id="IPR035919">
    <property type="entry name" value="EAL_sf"/>
</dbReference>
<name>A0ABV8CSK1_9GAMM</name>
<dbReference type="Gene3D" id="3.20.20.450">
    <property type="entry name" value="EAL domain"/>
    <property type="match status" value="1"/>
</dbReference>
<comment type="caution">
    <text evidence="3">The sequence shown here is derived from an EMBL/GenBank/DDBJ whole genome shotgun (WGS) entry which is preliminary data.</text>
</comment>
<dbReference type="CDD" id="cd01948">
    <property type="entry name" value="EAL"/>
    <property type="match status" value="1"/>
</dbReference>
<gene>
    <name evidence="3" type="ORF">ACFOSS_16100</name>
</gene>
<keyword evidence="4" id="KW-1185">Reference proteome</keyword>
<evidence type="ECO:0000313" key="4">
    <source>
        <dbReference type="Proteomes" id="UP001595692"/>
    </source>
</evidence>
<dbReference type="PROSITE" id="PS50883">
    <property type="entry name" value="EAL"/>
    <property type="match status" value="1"/>
</dbReference>
<dbReference type="PANTHER" id="PTHR33121">
    <property type="entry name" value="CYCLIC DI-GMP PHOSPHODIESTERASE PDEF"/>
    <property type="match status" value="1"/>
</dbReference>
<evidence type="ECO:0000259" key="2">
    <source>
        <dbReference type="PROSITE" id="PS50883"/>
    </source>
</evidence>
<keyword evidence="1" id="KW-0472">Membrane</keyword>
<dbReference type="SMART" id="SM00052">
    <property type="entry name" value="EAL"/>
    <property type="match status" value="1"/>
</dbReference>
<evidence type="ECO:0000256" key="1">
    <source>
        <dbReference type="SAM" id="Phobius"/>
    </source>
</evidence>
<keyword evidence="1" id="KW-0812">Transmembrane</keyword>
<evidence type="ECO:0000313" key="3">
    <source>
        <dbReference type="EMBL" id="MFC3914964.1"/>
    </source>
</evidence>
<dbReference type="SUPFAM" id="SSF141868">
    <property type="entry name" value="EAL domain-like"/>
    <property type="match status" value="1"/>
</dbReference>
<dbReference type="InterPro" id="IPR001633">
    <property type="entry name" value="EAL_dom"/>
</dbReference>
<accession>A0ABV8CSK1</accession>
<dbReference type="PANTHER" id="PTHR33121:SF79">
    <property type="entry name" value="CYCLIC DI-GMP PHOSPHODIESTERASE PDED-RELATED"/>
    <property type="match status" value="1"/>
</dbReference>
<organism evidence="3 4">
    <name type="scientific">Pseudaeromonas sharmana</name>
    <dbReference type="NCBI Taxonomy" id="328412"/>
    <lineage>
        <taxon>Bacteria</taxon>
        <taxon>Pseudomonadati</taxon>
        <taxon>Pseudomonadota</taxon>
        <taxon>Gammaproteobacteria</taxon>
        <taxon>Aeromonadales</taxon>
        <taxon>Aeromonadaceae</taxon>
        <taxon>Pseudaeromonas</taxon>
    </lineage>
</organism>
<protein>
    <submittedName>
        <fullName evidence="3">EAL domain-containing protein</fullName>
    </submittedName>
</protein>
<dbReference type="Pfam" id="PF00563">
    <property type="entry name" value="EAL"/>
    <property type="match status" value="1"/>
</dbReference>
<dbReference type="EMBL" id="JBHSAF010000015">
    <property type="protein sequence ID" value="MFC3914964.1"/>
    <property type="molecule type" value="Genomic_DNA"/>
</dbReference>
<feature type="transmembrane region" description="Helical" evidence="1">
    <location>
        <begin position="12"/>
        <end position="35"/>
    </location>
</feature>
<dbReference type="Proteomes" id="UP001595692">
    <property type="component" value="Unassembled WGS sequence"/>
</dbReference>